<organism evidence="1 2">
    <name type="scientific">Bimuria novae-zelandiae CBS 107.79</name>
    <dbReference type="NCBI Taxonomy" id="1447943"/>
    <lineage>
        <taxon>Eukaryota</taxon>
        <taxon>Fungi</taxon>
        <taxon>Dikarya</taxon>
        <taxon>Ascomycota</taxon>
        <taxon>Pezizomycotina</taxon>
        <taxon>Dothideomycetes</taxon>
        <taxon>Pleosporomycetidae</taxon>
        <taxon>Pleosporales</taxon>
        <taxon>Massarineae</taxon>
        <taxon>Didymosphaeriaceae</taxon>
        <taxon>Bimuria</taxon>
    </lineage>
</organism>
<evidence type="ECO:0000313" key="1">
    <source>
        <dbReference type="EMBL" id="KAF1970131.1"/>
    </source>
</evidence>
<proteinExistence type="predicted"/>
<name>A0A6A5UYQ4_9PLEO</name>
<dbReference type="OrthoDB" id="3691606at2759"/>
<keyword evidence="2" id="KW-1185">Reference proteome</keyword>
<sequence length="181" mass="19488">MDDDLPLGASAASGEAYITPSTATEQAGTVLTNITTPHLTATAITALTPISTSTLMPRVEGALSDTSSFYTRARAFTRYLFGELSQVPATLAPHTNTILYVLGTIGASGVIKGLFRNEKKRSRANVQLAISHILCILEVDKGYGDDVTDEDRWSEIRDRIAAEARRVVEAHHLTRSEGLSV</sequence>
<reference evidence="1" key="1">
    <citation type="journal article" date="2020" name="Stud. Mycol.">
        <title>101 Dothideomycetes genomes: a test case for predicting lifestyles and emergence of pathogens.</title>
        <authorList>
            <person name="Haridas S."/>
            <person name="Albert R."/>
            <person name="Binder M."/>
            <person name="Bloem J."/>
            <person name="Labutti K."/>
            <person name="Salamov A."/>
            <person name="Andreopoulos B."/>
            <person name="Baker S."/>
            <person name="Barry K."/>
            <person name="Bills G."/>
            <person name="Bluhm B."/>
            <person name="Cannon C."/>
            <person name="Castanera R."/>
            <person name="Culley D."/>
            <person name="Daum C."/>
            <person name="Ezra D."/>
            <person name="Gonzalez J."/>
            <person name="Henrissat B."/>
            <person name="Kuo A."/>
            <person name="Liang C."/>
            <person name="Lipzen A."/>
            <person name="Lutzoni F."/>
            <person name="Magnuson J."/>
            <person name="Mondo S."/>
            <person name="Nolan M."/>
            <person name="Ohm R."/>
            <person name="Pangilinan J."/>
            <person name="Park H.-J."/>
            <person name="Ramirez L."/>
            <person name="Alfaro M."/>
            <person name="Sun H."/>
            <person name="Tritt A."/>
            <person name="Yoshinaga Y."/>
            <person name="Zwiers L.-H."/>
            <person name="Turgeon B."/>
            <person name="Goodwin S."/>
            <person name="Spatafora J."/>
            <person name="Crous P."/>
            <person name="Grigoriev I."/>
        </authorList>
    </citation>
    <scope>NUCLEOTIDE SEQUENCE</scope>
    <source>
        <strain evidence="1">CBS 107.79</strain>
    </source>
</reference>
<dbReference type="EMBL" id="ML976703">
    <property type="protein sequence ID" value="KAF1970131.1"/>
    <property type="molecule type" value="Genomic_DNA"/>
</dbReference>
<protein>
    <submittedName>
        <fullName evidence="1">Uncharacterized protein</fullName>
    </submittedName>
</protein>
<dbReference type="Proteomes" id="UP000800036">
    <property type="component" value="Unassembled WGS sequence"/>
</dbReference>
<evidence type="ECO:0000313" key="2">
    <source>
        <dbReference type="Proteomes" id="UP000800036"/>
    </source>
</evidence>
<dbReference type="AlphaFoldDB" id="A0A6A5UYQ4"/>
<accession>A0A6A5UYQ4</accession>
<gene>
    <name evidence="1" type="ORF">BU23DRAFT_215579</name>
</gene>